<protein>
    <recommendedName>
        <fullName evidence="3">Cytosolic protein</fullName>
    </recommendedName>
</protein>
<evidence type="ECO:0000313" key="2">
    <source>
        <dbReference type="Proteomes" id="UP000198405"/>
    </source>
</evidence>
<name>A0A238ZUQ3_9BACT</name>
<dbReference type="Pfam" id="PF20095">
    <property type="entry name" value="DUF6485"/>
    <property type="match status" value="1"/>
</dbReference>
<evidence type="ECO:0000313" key="1">
    <source>
        <dbReference type="EMBL" id="SNR86959.1"/>
    </source>
</evidence>
<gene>
    <name evidence="1" type="ORF">SAMN06265340_11222</name>
</gene>
<reference evidence="2" key="1">
    <citation type="submission" date="2017-06" db="EMBL/GenBank/DDBJ databases">
        <authorList>
            <person name="Varghese N."/>
            <person name="Submissions S."/>
        </authorList>
    </citation>
    <scope>NUCLEOTIDE SEQUENCE [LARGE SCALE GENOMIC DNA]</scope>
    <source>
        <strain evidence="2">DSM 15668</strain>
    </source>
</reference>
<proteinExistence type="predicted"/>
<dbReference type="AlphaFoldDB" id="A0A238ZUQ3"/>
<organism evidence="1 2">
    <name type="scientific">Desulfurobacterium atlanticum</name>
    <dbReference type="NCBI Taxonomy" id="240169"/>
    <lineage>
        <taxon>Bacteria</taxon>
        <taxon>Pseudomonadati</taxon>
        <taxon>Aquificota</taxon>
        <taxon>Aquificia</taxon>
        <taxon>Desulfurobacteriales</taxon>
        <taxon>Desulfurobacteriaceae</taxon>
        <taxon>Desulfurobacterium</taxon>
    </lineage>
</organism>
<sequence>MECKRERNISSCGCSYRNCPRKGICCECIRYHRKNNELPGCLFPSEAERMYDRSMEFFIKVWAEKLGYKLVKA</sequence>
<evidence type="ECO:0008006" key="3">
    <source>
        <dbReference type="Google" id="ProtNLM"/>
    </source>
</evidence>
<dbReference type="OrthoDB" id="9800443at2"/>
<dbReference type="Proteomes" id="UP000198405">
    <property type="component" value="Unassembled WGS sequence"/>
</dbReference>
<accession>A0A238ZUQ3</accession>
<dbReference type="EMBL" id="FZOB01000012">
    <property type="protein sequence ID" value="SNR86959.1"/>
    <property type="molecule type" value="Genomic_DNA"/>
</dbReference>
<keyword evidence="2" id="KW-1185">Reference proteome</keyword>
<dbReference type="RefSeq" id="WP_089323501.1">
    <property type="nucleotide sequence ID" value="NZ_FZOB01000012.1"/>
</dbReference>